<dbReference type="HOGENOM" id="CLU_054508_1_0_4"/>
<gene>
    <name evidence="10" type="ordered locus">Lcho_2949</name>
</gene>
<keyword evidence="7 8" id="KW-0472">Membrane</keyword>
<evidence type="ECO:0000313" key="11">
    <source>
        <dbReference type="Proteomes" id="UP000001693"/>
    </source>
</evidence>
<evidence type="ECO:0000256" key="7">
    <source>
        <dbReference type="ARBA" id="ARBA00023136"/>
    </source>
</evidence>
<evidence type="ECO:0000256" key="8">
    <source>
        <dbReference type="SAM" id="Phobius"/>
    </source>
</evidence>
<accession>B1XYG9</accession>
<keyword evidence="6 8" id="KW-1133">Transmembrane helix</keyword>
<dbReference type="Pfam" id="PF00892">
    <property type="entry name" value="EamA"/>
    <property type="match status" value="1"/>
</dbReference>
<feature type="transmembrane region" description="Helical" evidence="8">
    <location>
        <begin position="7"/>
        <end position="26"/>
    </location>
</feature>
<keyword evidence="3" id="KW-0813">Transport</keyword>
<evidence type="ECO:0000256" key="1">
    <source>
        <dbReference type="ARBA" id="ARBA00004651"/>
    </source>
</evidence>
<dbReference type="eggNOG" id="COG2962">
    <property type="taxonomic scope" value="Bacteria"/>
</dbReference>
<feature type="domain" description="EamA" evidence="9">
    <location>
        <begin position="3"/>
        <end position="139"/>
    </location>
</feature>
<evidence type="ECO:0000256" key="5">
    <source>
        <dbReference type="ARBA" id="ARBA00022692"/>
    </source>
</evidence>
<name>B1XYG9_LEPCP</name>
<dbReference type="Proteomes" id="UP000001693">
    <property type="component" value="Chromosome"/>
</dbReference>
<comment type="subcellular location">
    <subcellularLocation>
        <location evidence="1">Cell membrane</location>
        <topology evidence="1">Multi-pass membrane protein</topology>
    </subcellularLocation>
</comment>
<dbReference type="InterPro" id="IPR037185">
    <property type="entry name" value="EmrE-like"/>
</dbReference>
<feature type="transmembrane region" description="Helical" evidence="8">
    <location>
        <begin position="146"/>
        <end position="162"/>
    </location>
</feature>
<keyword evidence="4" id="KW-1003">Cell membrane</keyword>
<feature type="transmembrane region" description="Helical" evidence="8">
    <location>
        <begin position="206"/>
        <end position="229"/>
    </location>
</feature>
<evidence type="ECO:0000256" key="4">
    <source>
        <dbReference type="ARBA" id="ARBA00022475"/>
    </source>
</evidence>
<dbReference type="SUPFAM" id="SSF103481">
    <property type="entry name" value="Multidrug resistance efflux transporter EmrE"/>
    <property type="match status" value="2"/>
</dbReference>
<dbReference type="RefSeq" id="WP_012347968.1">
    <property type="nucleotide sequence ID" value="NC_010524.1"/>
</dbReference>
<feature type="transmembrane region" description="Helical" evidence="8">
    <location>
        <begin position="67"/>
        <end position="87"/>
    </location>
</feature>
<reference evidence="10 11" key="1">
    <citation type="submission" date="2008-03" db="EMBL/GenBank/DDBJ databases">
        <title>Complete sequence of Leptothrix cholodnii SP-6.</title>
        <authorList>
            <consortium name="US DOE Joint Genome Institute"/>
            <person name="Copeland A."/>
            <person name="Lucas S."/>
            <person name="Lapidus A."/>
            <person name="Glavina del Rio T."/>
            <person name="Dalin E."/>
            <person name="Tice H."/>
            <person name="Bruce D."/>
            <person name="Goodwin L."/>
            <person name="Pitluck S."/>
            <person name="Chertkov O."/>
            <person name="Brettin T."/>
            <person name="Detter J.C."/>
            <person name="Han C."/>
            <person name="Kuske C.R."/>
            <person name="Schmutz J."/>
            <person name="Larimer F."/>
            <person name="Land M."/>
            <person name="Hauser L."/>
            <person name="Kyrpides N."/>
            <person name="Lykidis A."/>
            <person name="Emerson D."/>
            <person name="Richardson P."/>
        </authorList>
    </citation>
    <scope>NUCLEOTIDE SEQUENCE [LARGE SCALE GENOMIC DNA]</scope>
    <source>
        <strain evidence="11">ATCC 51168 / LMG 8142 / SP-6</strain>
    </source>
</reference>
<feature type="transmembrane region" description="Helical" evidence="8">
    <location>
        <begin position="123"/>
        <end position="140"/>
    </location>
</feature>
<dbReference type="PANTHER" id="PTHR22911:SF137">
    <property type="entry name" value="SOLUTE CARRIER FAMILY 35 MEMBER G2-RELATED"/>
    <property type="match status" value="1"/>
</dbReference>
<keyword evidence="11" id="KW-1185">Reference proteome</keyword>
<evidence type="ECO:0000256" key="2">
    <source>
        <dbReference type="ARBA" id="ARBA00007362"/>
    </source>
</evidence>
<proteinExistence type="inferred from homology"/>
<comment type="similarity">
    <text evidence="2">Belongs to the EamA transporter family.</text>
</comment>
<feature type="transmembrane region" description="Helical" evidence="8">
    <location>
        <begin position="268"/>
        <end position="284"/>
    </location>
</feature>
<dbReference type="AlphaFoldDB" id="B1XYG9"/>
<evidence type="ECO:0000259" key="9">
    <source>
        <dbReference type="Pfam" id="PF00892"/>
    </source>
</evidence>
<feature type="transmembrane region" description="Helical" evidence="8">
    <location>
        <begin position="99"/>
        <end position="116"/>
    </location>
</feature>
<feature type="transmembrane region" description="Helical" evidence="8">
    <location>
        <begin position="174"/>
        <end position="194"/>
    </location>
</feature>
<evidence type="ECO:0000256" key="6">
    <source>
        <dbReference type="ARBA" id="ARBA00022989"/>
    </source>
</evidence>
<dbReference type="GO" id="GO:0005886">
    <property type="term" value="C:plasma membrane"/>
    <property type="evidence" value="ECO:0007669"/>
    <property type="project" value="UniProtKB-SubCell"/>
</dbReference>
<keyword evidence="5 8" id="KW-0812">Transmembrane</keyword>
<sequence>MRRGALYAAAAYTLWGLFPLYFALVSEIPALEITAHRVVWSLLFMLVLMGALRRHAWLGPALRDRRVLLAFLGSSALLALNWFIYVWAVTHGRVVEASLGYFINPLFNVLLGRLVMHEQLRPAQWAAVALAALGVAWLTWHQGALPWIALGLAASFGTYGLLRKVATLGALEGLTLESLVLAPFAAAGLIWAGWHGQTGFQHADIGLQALLVSAGPLTAIPLLFFGAAAQRIPLSLLGMLQYIGPTLQLLIGVWFFNEPFAGARAQGFMLIWCACAVFSLEFWLRTRATPAPLPT</sequence>
<evidence type="ECO:0000313" key="10">
    <source>
        <dbReference type="EMBL" id="ACB35214.1"/>
    </source>
</evidence>
<dbReference type="NCBIfam" id="TIGR00688">
    <property type="entry name" value="rarD"/>
    <property type="match status" value="1"/>
</dbReference>
<dbReference type="KEGG" id="lch:Lcho_2949"/>
<organism evidence="10 11">
    <name type="scientific">Leptothrix cholodnii (strain ATCC 51168 / LMG 8142 / SP-6)</name>
    <name type="common">Leptothrix discophora (strain SP-6)</name>
    <dbReference type="NCBI Taxonomy" id="395495"/>
    <lineage>
        <taxon>Bacteria</taxon>
        <taxon>Pseudomonadati</taxon>
        <taxon>Pseudomonadota</taxon>
        <taxon>Betaproteobacteria</taxon>
        <taxon>Burkholderiales</taxon>
        <taxon>Sphaerotilaceae</taxon>
        <taxon>Leptothrix</taxon>
    </lineage>
</organism>
<protein>
    <submittedName>
        <fullName evidence="10">RarD protein, DMT superfamily transporter</fullName>
    </submittedName>
</protein>
<evidence type="ECO:0000256" key="3">
    <source>
        <dbReference type="ARBA" id="ARBA00022448"/>
    </source>
</evidence>
<dbReference type="OrthoDB" id="369870at2"/>
<feature type="transmembrane region" description="Helical" evidence="8">
    <location>
        <begin position="38"/>
        <end position="55"/>
    </location>
</feature>
<dbReference type="STRING" id="395495.Lcho_2949"/>
<dbReference type="PANTHER" id="PTHR22911">
    <property type="entry name" value="ACYL-MALONYL CONDENSING ENZYME-RELATED"/>
    <property type="match status" value="1"/>
</dbReference>
<dbReference type="InterPro" id="IPR000620">
    <property type="entry name" value="EamA_dom"/>
</dbReference>
<feature type="transmembrane region" description="Helical" evidence="8">
    <location>
        <begin position="236"/>
        <end position="256"/>
    </location>
</feature>
<dbReference type="InterPro" id="IPR004626">
    <property type="entry name" value="RarD"/>
</dbReference>
<dbReference type="EMBL" id="CP001013">
    <property type="protein sequence ID" value="ACB35214.1"/>
    <property type="molecule type" value="Genomic_DNA"/>
</dbReference>